<comment type="caution">
    <text evidence="2">The sequence shown here is derived from an EMBL/GenBank/DDBJ whole genome shotgun (WGS) entry which is preliminary data.</text>
</comment>
<feature type="region of interest" description="Disordered" evidence="1">
    <location>
        <begin position="1"/>
        <end position="28"/>
    </location>
</feature>
<gene>
    <name evidence="2" type="ORF">ACJ73_08517</name>
</gene>
<accession>A0A1J9QXU4</accession>
<dbReference type="VEuPathDB" id="FungiDB:ACJ73_08517"/>
<evidence type="ECO:0000256" key="1">
    <source>
        <dbReference type="SAM" id="MobiDB-lite"/>
    </source>
</evidence>
<evidence type="ECO:0000313" key="2">
    <source>
        <dbReference type="EMBL" id="OJD20149.1"/>
    </source>
</evidence>
<keyword evidence="3" id="KW-1185">Reference proteome</keyword>
<organism evidence="2 3">
    <name type="scientific">Blastomyces percursus</name>
    <dbReference type="NCBI Taxonomy" id="1658174"/>
    <lineage>
        <taxon>Eukaryota</taxon>
        <taxon>Fungi</taxon>
        <taxon>Dikarya</taxon>
        <taxon>Ascomycota</taxon>
        <taxon>Pezizomycotina</taxon>
        <taxon>Eurotiomycetes</taxon>
        <taxon>Eurotiomycetidae</taxon>
        <taxon>Onygenales</taxon>
        <taxon>Ajellomycetaceae</taxon>
        <taxon>Blastomyces</taxon>
    </lineage>
</organism>
<protein>
    <submittedName>
        <fullName evidence="2">Uncharacterized protein</fullName>
    </submittedName>
</protein>
<proteinExistence type="predicted"/>
<dbReference type="AlphaFoldDB" id="A0A1J9QXU4"/>
<dbReference type="Proteomes" id="UP000242791">
    <property type="component" value="Unassembled WGS sequence"/>
</dbReference>
<reference evidence="2 3" key="1">
    <citation type="submission" date="2015-08" db="EMBL/GenBank/DDBJ databases">
        <title>Emmonsia species relationships and genome sequence.</title>
        <authorList>
            <person name="Cuomo C.A."/>
            <person name="Schwartz I.S."/>
            <person name="Kenyon C."/>
            <person name="De Hoog G.S."/>
            <person name="Govender N.P."/>
            <person name="Botha A."/>
            <person name="Moreno L."/>
            <person name="De Vries M."/>
            <person name="Munoz J.F."/>
            <person name="Stielow J.B."/>
        </authorList>
    </citation>
    <scope>NUCLEOTIDE SEQUENCE [LARGE SCALE GENOMIC DNA]</scope>
    <source>
        <strain evidence="2 3">EI222</strain>
    </source>
</reference>
<sequence>MHEVHNDQQIQAFSHASASQGPATMILTPKTPSHIQATVCRPFNSRIPVAGTGTGTTEPLGLSTSVVGDWEGSVILHKGLELILGAPVNVFPVATSRPSTSQILWEV</sequence>
<dbReference type="EMBL" id="LGTZ01002036">
    <property type="protein sequence ID" value="OJD20149.1"/>
    <property type="molecule type" value="Genomic_DNA"/>
</dbReference>
<feature type="compositionally biased region" description="Polar residues" evidence="1">
    <location>
        <begin position="7"/>
        <end position="22"/>
    </location>
</feature>
<name>A0A1J9QXU4_9EURO</name>
<evidence type="ECO:0000313" key="3">
    <source>
        <dbReference type="Proteomes" id="UP000242791"/>
    </source>
</evidence>